<feature type="compositionally biased region" description="Basic residues" evidence="1">
    <location>
        <begin position="24"/>
        <end position="36"/>
    </location>
</feature>
<evidence type="ECO:0000256" key="1">
    <source>
        <dbReference type="SAM" id="MobiDB-lite"/>
    </source>
</evidence>
<dbReference type="EMBL" id="JXNU01000003">
    <property type="protein sequence ID" value="KKF35174.1"/>
    <property type="molecule type" value="Genomic_DNA"/>
</dbReference>
<keyword evidence="4" id="KW-1185">Reference proteome</keyword>
<feature type="domain" description="Insertion element IS402-like" evidence="2">
    <location>
        <begin position="9"/>
        <end position="85"/>
    </location>
</feature>
<feature type="region of interest" description="Disordered" evidence="1">
    <location>
        <begin position="1"/>
        <end position="37"/>
    </location>
</feature>
<evidence type="ECO:0000313" key="4">
    <source>
        <dbReference type="Proteomes" id="UP000033924"/>
    </source>
</evidence>
<feature type="region of interest" description="Disordered" evidence="1">
    <location>
        <begin position="107"/>
        <end position="132"/>
    </location>
</feature>
<protein>
    <submittedName>
        <fullName evidence="3">Transposase</fullName>
    </submittedName>
</protein>
<name>A0A0M2K8A1_9GAMM</name>
<evidence type="ECO:0000259" key="2">
    <source>
        <dbReference type="Pfam" id="PF13340"/>
    </source>
</evidence>
<accession>A0A0M2K8A1</accession>
<organism evidence="3 4">
    <name type="scientific">Erwinia tracheiphila</name>
    <dbReference type="NCBI Taxonomy" id="65700"/>
    <lineage>
        <taxon>Bacteria</taxon>
        <taxon>Pseudomonadati</taxon>
        <taxon>Pseudomonadota</taxon>
        <taxon>Gammaproteobacteria</taxon>
        <taxon>Enterobacterales</taxon>
        <taxon>Erwiniaceae</taxon>
        <taxon>Erwinia</taxon>
    </lineage>
</organism>
<evidence type="ECO:0000313" key="3">
    <source>
        <dbReference type="EMBL" id="KKF35174.1"/>
    </source>
</evidence>
<feature type="compositionally biased region" description="Basic and acidic residues" evidence="1">
    <location>
        <begin position="119"/>
        <end position="132"/>
    </location>
</feature>
<dbReference type="AlphaFoldDB" id="A0A0M2K8A1"/>
<dbReference type="Proteomes" id="UP000033924">
    <property type="component" value="Unassembled WGS sequence"/>
</dbReference>
<gene>
    <name evidence="3" type="ORF">SY86_06620</name>
</gene>
<dbReference type="PATRIC" id="fig|65700.7.peg.1679"/>
<comment type="caution">
    <text evidence="3">The sequence shown here is derived from an EMBL/GenBank/DDBJ whole genome shotgun (WGS) entry which is preliminary data.</text>
</comment>
<dbReference type="InterPro" id="IPR025161">
    <property type="entry name" value="IS402-like_dom"/>
</dbReference>
<dbReference type="STRING" id="65700.SY86_06620"/>
<reference evidence="3 4" key="1">
    <citation type="submission" date="2015-01" db="EMBL/GenBank/DDBJ databases">
        <title>Erwinia tracheiphila.</title>
        <authorList>
            <person name="Shapiro L.R."/>
        </authorList>
    </citation>
    <scope>NUCLEOTIDE SEQUENCE [LARGE SCALE GENOMIC DNA]</scope>
    <source>
        <strain evidence="3 4">BuffGH</strain>
    </source>
</reference>
<proteinExistence type="predicted"/>
<sequence>MAGGKGQISDELRGKIAPLIPEHKTRHPPGTRRKRVDNRAAMNAIFFVPSTACQWNALNATGIGSSASAPRRFRERRDAGVFGRFWQNGLLACEHPGGTDCSWLSVDGGMTTSPLSGTKKQDATPRTEGNRA</sequence>
<dbReference type="Pfam" id="PF13340">
    <property type="entry name" value="DUF4096"/>
    <property type="match status" value="1"/>
</dbReference>